<dbReference type="AlphaFoldDB" id="A0A1I4GHY7"/>
<accession>A0A1I4GHY7</accession>
<proteinExistence type="predicted"/>
<keyword evidence="1" id="KW-0732">Signal</keyword>
<dbReference type="Proteomes" id="UP000198851">
    <property type="component" value="Unassembled WGS sequence"/>
</dbReference>
<organism evidence="3 4">
    <name type="scientific">Shimia haliotis</name>
    <dbReference type="NCBI Taxonomy" id="1280847"/>
    <lineage>
        <taxon>Bacteria</taxon>
        <taxon>Pseudomonadati</taxon>
        <taxon>Pseudomonadota</taxon>
        <taxon>Alphaproteobacteria</taxon>
        <taxon>Rhodobacterales</taxon>
        <taxon>Roseobacteraceae</taxon>
    </lineage>
</organism>
<reference evidence="4" key="1">
    <citation type="submission" date="2016-10" db="EMBL/GenBank/DDBJ databases">
        <authorList>
            <person name="Varghese N."/>
            <person name="Submissions S."/>
        </authorList>
    </citation>
    <scope>NUCLEOTIDE SEQUENCE [LARGE SCALE GENOMIC DNA]</scope>
    <source>
        <strain evidence="4">DSM 28453</strain>
    </source>
</reference>
<keyword evidence="4" id="KW-1185">Reference proteome</keyword>
<evidence type="ECO:0000313" key="3">
    <source>
        <dbReference type="EMBL" id="SFL28736.1"/>
    </source>
</evidence>
<evidence type="ECO:0000313" key="4">
    <source>
        <dbReference type="Proteomes" id="UP000198851"/>
    </source>
</evidence>
<dbReference type="STRING" id="1280847.SAMN04488036_108134"/>
<feature type="signal peptide" evidence="1">
    <location>
        <begin position="1"/>
        <end position="18"/>
    </location>
</feature>
<evidence type="ECO:0000256" key="1">
    <source>
        <dbReference type="SAM" id="SignalP"/>
    </source>
</evidence>
<protein>
    <submittedName>
        <fullName evidence="3">Amino acid ABC transporter substrate-binding protein, PAAT family</fullName>
    </submittedName>
</protein>
<dbReference type="PANTHER" id="PTHR38834:SF3">
    <property type="entry name" value="SOLUTE-BINDING PROTEIN FAMILY 3_N-TERMINAL DOMAIN-CONTAINING PROTEIN"/>
    <property type="match status" value="1"/>
</dbReference>
<dbReference type="SMART" id="SM00062">
    <property type="entry name" value="PBPb"/>
    <property type="match status" value="1"/>
</dbReference>
<evidence type="ECO:0000259" key="2">
    <source>
        <dbReference type="SMART" id="SM00062"/>
    </source>
</evidence>
<dbReference type="PANTHER" id="PTHR38834">
    <property type="entry name" value="PERIPLASMIC SUBSTRATE BINDING PROTEIN FAMILY 3"/>
    <property type="match status" value="1"/>
</dbReference>
<dbReference type="SUPFAM" id="SSF53850">
    <property type="entry name" value="Periplasmic binding protein-like II"/>
    <property type="match status" value="1"/>
</dbReference>
<dbReference type="RefSeq" id="WP_093325414.1">
    <property type="nucleotide sequence ID" value="NZ_FOSZ01000008.1"/>
</dbReference>
<dbReference type="InterPro" id="IPR001638">
    <property type="entry name" value="Solute-binding_3/MltF_N"/>
</dbReference>
<dbReference type="OrthoDB" id="8587856at2"/>
<feature type="chain" id="PRO_5011572675" evidence="1">
    <location>
        <begin position="19"/>
        <end position="235"/>
    </location>
</feature>
<name>A0A1I4GHY7_9RHOB</name>
<gene>
    <name evidence="3" type="ORF">SAMN04488036_108134</name>
</gene>
<dbReference type="Gene3D" id="3.40.190.10">
    <property type="entry name" value="Periplasmic binding protein-like II"/>
    <property type="match status" value="2"/>
</dbReference>
<sequence>MKKTAVLFALLAPTAALAQEASLNLFTEINRPYSYMEGERLSGHAVDFMKEALARSGVMASMELTKWSRAITLAEQQDNTCVFTTARTEEREEKFQWVGPMYTSSEYLLQRVGSNTDVSSLEEALTKTIGTQAGDYTVQKLKKQGATNIDLAADQSMTLKKLKAGRLDYAIVWGNAAAAATESGELEVAMEASQTSVYLACSKTTDAVLIEKLDRAIHSIVDDGTRDAFMSKYDQ</sequence>
<dbReference type="Pfam" id="PF00497">
    <property type="entry name" value="SBP_bac_3"/>
    <property type="match status" value="1"/>
</dbReference>
<feature type="domain" description="Solute-binding protein family 3/N-terminal" evidence="2">
    <location>
        <begin position="22"/>
        <end position="234"/>
    </location>
</feature>
<dbReference type="EMBL" id="FOSZ01000008">
    <property type="protein sequence ID" value="SFL28736.1"/>
    <property type="molecule type" value="Genomic_DNA"/>
</dbReference>